<accession>A0ABX0XKN8</accession>
<dbReference type="PROSITE" id="PS51318">
    <property type="entry name" value="TAT"/>
    <property type="match status" value="1"/>
</dbReference>
<dbReference type="SMART" id="SM01008">
    <property type="entry name" value="Ald_Xan_dh_C"/>
    <property type="match status" value="1"/>
</dbReference>
<dbReference type="InterPro" id="IPR000674">
    <property type="entry name" value="Ald_Oxase/Xan_DH_a/b"/>
</dbReference>
<keyword evidence="2" id="KW-0560">Oxidoreductase</keyword>
<protein>
    <submittedName>
        <fullName evidence="2">Isoquinoline 1-oxidoreductase beta subunit</fullName>
        <ecNumber evidence="2">1.3.99.16</ecNumber>
    </submittedName>
</protein>
<dbReference type="Gene3D" id="3.90.1170.50">
    <property type="entry name" value="Aldehyde oxidase/xanthine dehydrogenase, a/b hammerhead"/>
    <property type="match status" value="1"/>
</dbReference>
<keyword evidence="3" id="KW-1185">Reference proteome</keyword>
<evidence type="ECO:0000259" key="1">
    <source>
        <dbReference type="SMART" id="SM01008"/>
    </source>
</evidence>
<dbReference type="EC" id="1.3.99.16" evidence="2"/>
<proteinExistence type="predicted"/>
<dbReference type="RefSeq" id="WP_167953837.1">
    <property type="nucleotide sequence ID" value="NZ_JAATJE010000001.1"/>
</dbReference>
<dbReference type="InterPro" id="IPR006311">
    <property type="entry name" value="TAT_signal"/>
</dbReference>
<dbReference type="InterPro" id="IPR012368">
    <property type="entry name" value="OxRdtase_Mopterin-bd_su_IorB"/>
</dbReference>
<dbReference type="PIRSF" id="PIRSF036389">
    <property type="entry name" value="IOR_B"/>
    <property type="match status" value="1"/>
</dbReference>
<comment type="caution">
    <text evidence="2">The sequence shown here is derived from an EMBL/GenBank/DDBJ whole genome shotgun (WGS) entry which is preliminary data.</text>
</comment>
<name>A0ABX0XKN8_9SPHN</name>
<evidence type="ECO:0000313" key="2">
    <source>
        <dbReference type="EMBL" id="NJC33913.1"/>
    </source>
</evidence>
<dbReference type="Proteomes" id="UP000734218">
    <property type="component" value="Unassembled WGS sequence"/>
</dbReference>
<sequence length="744" mass="77132">MSRRPSPPSTKDGITRRRLLIGGGAGVGLVLAWAAWPRRYQPNLVAAPGEALFGAFLKIGADGHVTVVSPQVEMGQGVYTTLPQLVADELGADWRTIGVEPAPINPLYGNRLLGREIAADVLPSAERVADEWAVRSTLMVTAGSTAARGWELPMREAGATARALLCMAAAARWGITWEQCEAANGFVTSGDKRLRFGELAAEAAAMTPPALPPLRTTTEGRLTGQSLPRLDLPAKVDGSALYAGDVRLPDMQFASVRAAPVGGVLSGFDRSAADAVRGVTAVVETPGWVGVVGTNWWAANRGLEAGNPRFRTEGRLIDDGVIERALAGALGEPGERMEGRGDVDAAFEGQQLFAASYSVAPALHAAIEPMCATAHWANDRLELWLPTQAPAAARRDAAAAIGVAEGAVTIYPTMIGGSFGRKLESDAAVQAAVLARNLRRPVQLTWSRVEDLAQDRVRAPAQGRMEARLVTGGRIEGWRARIAAPASGHEIARRLIGGAARSLIGDGSGGDRAAVAGALPPYAIPHVAIDHHPADIGVPVGDWRGGAASYGTFFAECFIDELAAAAGVDPFSYRVAMLGGAPRLARCLTTVTASGGWQGGGAGSAQGIACFSGWGSHIAVLADARLEGNRPVVQRLVAVADVGQAINPDVVRQQIEGGLLWGAASVVGMAGGFQQGLGSVRSLGATGLPTLANSPEVTVDLIRSDEPPGGASELGVPAAAPAIANALFAATGRRFRRLPMVAQA</sequence>
<dbReference type="EMBL" id="JAATJE010000001">
    <property type="protein sequence ID" value="NJC33913.1"/>
    <property type="molecule type" value="Genomic_DNA"/>
</dbReference>
<dbReference type="PANTHER" id="PTHR47495:SF1">
    <property type="entry name" value="BLL3820 PROTEIN"/>
    <property type="match status" value="1"/>
</dbReference>
<dbReference type="Gene3D" id="3.30.365.10">
    <property type="entry name" value="Aldehyde oxidase/xanthine dehydrogenase, molybdopterin binding domain"/>
    <property type="match status" value="4"/>
</dbReference>
<reference evidence="2 3" key="1">
    <citation type="submission" date="2020-03" db="EMBL/GenBank/DDBJ databases">
        <title>Genomic Encyclopedia of Type Strains, Phase IV (KMG-IV): sequencing the most valuable type-strain genomes for metagenomic binning, comparative biology and taxonomic classification.</title>
        <authorList>
            <person name="Goeker M."/>
        </authorList>
    </citation>
    <scope>NUCLEOTIDE SEQUENCE [LARGE SCALE GENOMIC DNA]</scope>
    <source>
        <strain evidence="2 3">DSM 27651</strain>
    </source>
</reference>
<dbReference type="GO" id="GO:0047121">
    <property type="term" value="F:isoquinoline 1-oxidoreductase activity"/>
    <property type="evidence" value="ECO:0007669"/>
    <property type="project" value="UniProtKB-EC"/>
</dbReference>
<dbReference type="InterPro" id="IPR046867">
    <property type="entry name" value="AldOxase/xan_DH_MoCoBD2"/>
</dbReference>
<dbReference type="InterPro" id="IPR008274">
    <property type="entry name" value="AldOxase/xan_DH_MoCoBD1"/>
</dbReference>
<feature type="domain" description="Aldehyde oxidase/xanthine dehydrogenase a/b hammerhead" evidence="1">
    <location>
        <begin position="237"/>
        <end position="314"/>
    </location>
</feature>
<dbReference type="InterPro" id="IPR052516">
    <property type="entry name" value="N-heterocyclic_Hydroxylase"/>
</dbReference>
<dbReference type="SUPFAM" id="SSF56003">
    <property type="entry name" value="Molybdenum cofactor-binding domain"/>
    <property type="match status" value="2"/>
</dbReference>
<dbReference type="Pfam" id="PF02738">
    <property type="entry name" value="MoCoBD_1"/>
    <property type="match status" value="1"/>
</dbReference>
<organism evidence="2 3">
    <name type="scientific">Sphingomonas jejuensis</name>
    <dbReference type="NCBI Taxonomy" id="904715"/>
    <lineage>
        <taxon>Bacteria</taxon>
        <taxon>Pseudomonadati</taxon>
        <taxon>Pseudomonadota</taxon>
        <taxon>Alphaproteobacteria</taxon>
        <taxon>Sphingomonadales</taxon>
        <taxon>Sphingomonadaceae</taxon>
        <taxon>Sphingomonas</taxon>
    </lineage>
</organism>
<gene>
    <name evidence="2" type="ORF">GGR88_001387</name>
</gene>
<dbReference type="Pfam" id="PF20256">
    <property type="entry name" value="MoCoBD_2"/>
    <property type="match status" value="2"/>
</dbReference>
<evidence type="ECO:0000313" key="3">
    <source>
        <dbReference type="Proteomes" id="UP000734218"/>
    </source>
</evidence>
<dbReference type="InterPro" id="IPR037165">
    <property type="entry name" value="AldOxase/xan_DH_Mopterin-bd_sf"/>
</dbReference>
<dbReference type="PANTHER" id="PTHR47495">
    <property type="entry name" value="ALDEHYDE DEHYDROGENASE"/>
    <property type="match status" value="1"/>
</dbReference>